<organism evidence="3 4">
    <name type="scientific">Streptomyces pratensis (strain ATCC 33331 / IAF-45CD)</name>
    <dbReference type="NCBI Taxonomy" id="591167"/>
    <lineage>
        <taxon>Bacteria</taxon>
        <taxon>Bacillati</taxon>
        <taxon>Actinomycetota</taxon>
        <taxon>Actinomycetes</taxon>
        <taxon>Kitasatosporales</taxon>
        <taxon>Streptomycetaceae</taxon>
        <taxon>Streptomyces</taxon>
    </lineage>
</organism>
<evidence type="ECO:0000313" key="4">
    <source>
        <dbReference type="Proteomes" id="UP000002066"/>
    </source>
</evidence>
<dbReference type="InterPro" id="IPR008984">
    <property type="entry name" value="SMAD_FHA_dom_sf"/>
</dbReference>
<reference evidence="3 4" key="1">
    <citation type="submission" date="2011-01" db="EMBL/GenBank/DDBJ databases">
        <title>Complete sequence of chromosome of Streptomyces flavogriseus ATCC 33331.</title>
        <authorList>
            <consortium name="US DOE Joint Genome Institute"/>
            <person name="Lucas S."/>
            <person name="Copeland A."/>
            <person name="Lapidus A."/>
            <person name="Cheng J.-F."/>
            <person name="Goodwin L."/>
            <person name="Pitluck S."/>
            <person name="Davenport K."/>
            <person name="Detter J.C."/>
            <person name="Han C."/>
            <person name="Tapia R."/>
            <person name="Land M."/>
            <person name="Hauser L."/>
            <person name="Kyrpides N."/>
            <person name="Ivanova N."/>
            <person name="Ovchinnikova G."/>
            <person name="Pagani I."/>
            <person name="Brumm P."/>
            <person name="Mead D."/>
            <person name="Woyke T."/>
        </authorList>
    </citation>
    <scope>NUCLEOTIDE SEQUENCE [LARGE SCALE GENOMIC DNA]</scope>
    <source>
        <strain evidence="4">ATCC 33331 / IAF-45CD</strain>
    </source>
</reference>
<protein>
    <submittedName>
        <fullName evidence="3">FHA domain containing protein</fullName>
    </submittedName>
</protein>
<dbReference type="EMBL" id="CP002475">
    <property type="protein sequence ID" value="ADW02623.1"/>
    <property type="molecule type" value="Genomic_DNA"/>
</dbReference>
<dbReference type="AlphaFoldDB" id="A0A8D3WDB5"/>
<dbReference type="SUPFAM" id="SSF49879">
    <property type="entry name" value="SMAD/FHA domain"/>
    <property type="match status" value="1"/>
</dbReference>
<evidence type="ECO:0000259" key="2">
    <source>
        <dbReference type="PROSITE" id="PS50006"/>
    </source>
</evidence>
<gene>
    <name evidence="3" type="ordered locus">Sfla_1172</name>
</gene>
<keyword evidence="1" id="KW-0597">Phosphoprotein</keyword>
<dbReference type="SMART" id="SM00240">
    <property type="entry name" value="FHA"/>
    <property type="match status" value="1"/>
</dbReference>
<evidence type="ECO:0000313" key="3">
    <source>
        <dbReference type="EMBL" id="ADW02623.1"/>
    </source>
</evidence>
<sequence length="188" mass="20864">MTSSFEHYTYPARLSDAERERVLGALRDGAAQGKLSHDTFLRRMEIALTARRSEELKALTSDLETDGRWSRGLFRAVGEVSAFPARLRRAWQSERLPKLLLPVPGPHPLRIGRDPGNGLRLSHETVSRMHAELTAHGSRWILRDLGSTNGTCVNGQRVVGSVVVREGDQVSFGRMTFRLTASLPVPPA</sequence>
<feature type="domain" description="FHA" evidence="2">
    <location>
        <begin position="109"/>
        <end position="158"/>
    </location>
</feature>
<dbReference type="Pfam" id="PF00498">
    <property type="entry name" value="FHA"/>
    <property type="match status" value="1"/>
</dbReference>
<dbReference type="CDD" id="cd00060">
    <property type="entry name" value="FHA"/>
    <property type="match status" value="1"/>
</dbReference>
<accession>A0A8D3WDB5</accession>
<dbReference type="Gene3D" id="2.60.200.20">
    <property type="match status" value="1"/>
</dbReference>
<evidence type="ECO:0000256" key="1">
    <source>
        <dbReference type="ARBA" id="ARBA00022553"/>
    </source>
</evidence>
<proteinExistence type="predicted"/>
<dbReference type="InterPro" id="IPR000253">
    <property type="entry name" value="FHA_dom"/>
</dbReference>
<dbReference type="InterPro" id="IPR012551">
    <property type="entry name" value="DUF1707_SHOCT-like"/>
</dbReference>
<dbReference type="PROSITE" id="PS50006">
    <property type="entry name" value="FHA_DOMAIN"/>
    <property type="match status" value="1"/>
</dbReference>
<dbReference type="KEGG" id="sfa:Sfla_1172"/>
<dbReference type="OrthoDB" id="151099at2"/>
<dbReference type="PANTHER" id="PTHR23308">
    <property type="entry name" value="NUCLEAR INHIBITOR OF PROTEIN PHOSPHATASE-1"/>
    <property type="match status" value="1"/>
</dbReference>
<dbReference type="Pfam" id="PF08044">
    <property type="entry name" value="DUF1707"/>
    <property type="match status" value="1"/>
</dbReference>
<dbReference type="Proteomes" id="UP000002066">
    <property type="component" value="Chromosome"/>
</dbReference>
<dbReference type="InterPro" id="IPR050923">
    <property type="entry name" value="Cell_Proc_Reg/RNA_Proc"/>
</dbReference>
<name>A0A8D3WDB5_STRFA</name>